<keyword evidence="2 5" id="KW-0812">Transmembrane</keyword>
<proteinExistence type="predicted"/>
<dbReference type="PANTHER" id="PTHR22950">
    <property type="entry name" value="AMINO ACID TRANSPORTER"/>
    <property type="match status" value="1"/>
</dbReference>
<protein>
    <submittedName>
        <fullName evidence="10">Aa_trans domain-containing protein</fullName>
    </submittedName>
</protein>
<accession>A0A0N4YBZ3</accession>
<keyword evidence="9" id="KW-1185">Reference proteome</keyword>
<dbReference type="GO" id="GO:0015179">
    <property type="term" value="F:L-amino acid transmembrane transporter activity"/>
    <property type="evidence" value="ECO:0007669"/>
    <property type="project" value="TreeGrafter"/>
</dbReference>
<dbReference type="Pfam" id="PF01490">
    <property type="entry name" value="Aa_trans"/>
    <property type="match status" value="1"/>
</dbReference>
<feature type="transmembrane region" description="Helical" evidence="5">
    <location>
        <begin position="31"/>
        <end position="59"/>
    </location>
</feature>
<feature type="transmembrane region" description="Helical" evidence="5">
    <location>
        <begin position="190"/>
        <end position="211"/>
    </location>
</feature>
<reference evidence="8 9" key="2">
    <citation type="submission" date="2018-11" db="EMBL/GenBank/DDBJ databases">
        <authorList>
            <consortium name="Pathogen Informatics"/>
        </authorList>
    </citation>
    <scope>NUCLEOTIDE SEQUENCE [LARGE SCALE GENOMIC DNA]</scope>
</reference>
<keyword evidence="3 5" id="KW-1133">Transmembrane helix</keyword>
<evidence type="ECO:0000256" key="4">
    <source>
        <dbReference type="ARBA" id="ARBA00023136"/>
    </source>
</evidence>
<dbReference type="EMBL" id="UYSL01021222">
    <property type="protein sequence ID" value="VDL77620.1"/>
    <property type="molecule type" value="Genomic_DNA"/>
</dbReference>
<evidence type="ECO:0000313" key="9">
    <source>
        <dbReference type="Proteomes" id="UP000271162"/>
    </source>
</evidence>
<reference evidence="10" key="1">
    <citation type="submission" date="2017-02" db="UniProtKB">
        <authorList>
            <consortium name="WormBaseParasite"/>
        </authorList>
    </citation>
    <scope>IDENTIFICATION</scope>
</reference>
<keyword evidence="4 5" id="KW-0472">Membrane</keyword>
<dbReference type="PANTHER" id="PTHR22950:SF703">
    <property type="entry name" value="AMINO ACID TRANSPORTER TRANSMEMBRANE DOMAIN-CONTAINING PROTEIN"/>
    <property type="match status" value="1"/>
</dbReference>
<evidence type="ECO:0000256" key="5">
    <source>
        <dbReference type="SAM" id="Phobius"/>
    </source>
</evidence>
<keyword evidence="6" id="KW-0732">Signal</keyword>
<evidence type="ECO:0000313" key="10">
    <source>
        <dbReference type="WBParaSite" id="NBR_0001403001-mRNA-1"/>
    </source>
</evidence>
<evidence type="ECO:0000256" key="2">
    <source>
        <dbReference type="ARBA" id="ARBA00022692"/>
    </source>
</evidence>
<comment type="subcellular location">
    <subcellularLocation>
        <location evidence="1">Membrane</location>
        <topology evidence="1">Multi-pass membrane protein</topology>
    </subcellularLocation>
</comment>
<evidence type="ECO:0000256" key="3">
    <source>
        <dbReference type="ARBA" id="ARBA00022989"/>
    </source>
</evidence>
<gene>
    <name evidence="8" type="ORF">NBR_LOCUS14031</name>
</gene>
<feature type="transmembrane region" description="Helical" evidence="5">
    <location>
        <begin position="89"/>
        <end position="108"/>
    </location>
</feature>
<evidence type="ECO:0000313" key="8">
    <source>
        <dbReference type="EMBL" id="VDL77620.1"/>
    </source>
</evidence>
<evidence type="ECO:0000259" key="7">
    <source>
        <dbReference type="Pfam" id="PF01490"/>
    </source>
</evidence>
<sequence length="233" mass="25686">MGWFIVAVFLVDDVAGGGIVAIPTAMVQTEFYLGVAMLLLALAVTAYTAHVLGLSWNILLDTWPEYRVHCRSPYPEVAFRAMGDKARKLVSINNGITQFGISVVYLLLSSKNIHDTIKTIWIQETCNILITIHCILTLIIVINPLNQDLEELFHCPHHFCWQRVAVRTGCMICVVFVGESIPNFGPLLDLVGGSAQTLSSVILPALFYLFLVSGQSMKEKLGRHPSSSPSLSE</sequence>
<feature type="chain" id="PRO_5043125500" evidence="6">
    <location>
        <begin position="17"/>
        <end position="233"/>
    </location>
</feature>
<dbReference type="AlphaFoldDB" id="A0A0N4YBZ3"/>
<dbReference type="STRING" id="27835.A0A0N4YBZ3"/>
<dbReference type="Proteomes" id="UP000271162">
    <property type="component" value="Unassembled WGS sequence"/>
</dbReference>
<evidence type="ECO:0000256" key="1">
    <source>
        <dbReference type="ARBA" id="ARBA00004141"/>
    </source>
</evidence>
<name>A0A0N4YBZ3_NIPBR</name>
<dbReference type="WBParaSite" id="NBR_0001403001-mRNA-1">
    <property type="protein sequence ID" value="NBR_0001403001-mRNA-1"/>
    <property type="gene ID" value="NBR_0001403001"/>
</dbReference>
<feature type="domain" description="Amino acid transporter transmembrane" evidence="7">
    <location>
        <begin position="2"/>
        <end position="118"/>
    </location>
</feature>
<feature type="transmembrane region" description="Helical" evidence="5">
    <location>
        <begin position="120"/>
        <end position="143"/>
    </location>
</feature>
<dbReference type="GO" id="GO:0005774">
    <property type="term" value="C:vacuolar membrane"/>
    <property type="evidence" value="ECO:0007669"/>
    <property type="project" value="TreeGrafter"/>
</dbReference>
<evidence type="ECO:0000256" key="6">
    <source>
        <dbReference type="SAM" id="SignalP"/>
    </source>
</evidence>
<dbReference type="InterPro" id="IPR013057">
    <property type="entry name" value="AA_transpt_TM"/>
</dbReference>
<organism evidence="10">
    <name type="scientific">Nippostrongylus brasiliensis</name>
    <name type="common">Rat hookworm</name>
    <dbReference type="NCBI Taxonomy" id="27835"/>
    <lineage>
        <taxon>Eukaryota</taxon>
        <taxon>Metazoa</taxon>
        <taxon>Ecdysozoa</taxon>
        <taxon>Nematoda</taxon>
        <taxon>Chromadorea</taxon>
        <taxon>Rhabditida</taxon>
        <taxon>Rhabditina</taxon>
        <taxon>Rhabditomorpha</taxon>
        <taxon>Strongyloidea</taxon>
        <taxon>Heligmosomidae</taxon>
        <taxon>Nippostrongylus</taxon>
    </lineage>
</organism>
<feature type="signal peptide" evidence="6">
    <location>
        <begin position="1"/>
        <end position="16"/>
    </location>
</feature>